<sequence length="59" mass="6731">MGIKNIKMINIRKKDPKELDAALAEVNSNKLIEGSVKFWESIDRTTGEKEFCYSALSRI</sequence>
<proteinExistence type="predicted"/>
<keyword evidence="2" id="KW-1185">Reference proteome</keyword>
<name>A0A9W6GMD2_9FUSO</name>
<dbReference type="EMBL" id="BSDY01000023">
    <property type="protein sequence ID" value="GLI57744.1"/>
    <property type="molecule type" value="Genomic_DNA"/>
</dbReference>
<comment type="caution">
    <text evidence="1">The sequence shown here is derived from an EMBL/GenBank/DDBJ whole genome shotgun (WGS) entry which is preliminary data.</text>
</comment>
<organism evidence="1 2">
    <name type="scientific">Propionigenium maris DSM 9537</name>
    <dbReference type="NCBI Taxonomy" id="1123000"/>
    <lineage>
        <taxon>Bacteria</taxon>
        <taxon>Fusobacteriati</taxon>
        <taxon>Fusobacteriota</taxon>
        <taxon>Fusobacteriia</taxon>
        <taxon>Fusobacteriales</taxon>
        <taxon>Fusobacteriaceae</taxon>
        <taxon>Propionigenium</taxon>
    </lineage>
</organism>
<accession>A0A9W6GMD2</accession>
<protein>
    <submittedName>
        <fullName evidence="1">Uncharacterized protein</fullName>
    </submittedName>
</protein>
<dbReference type="AlphaFoldDB" id="A0A9W6GMD2"/>
<evidence type="ECO:0000313" key="2">
    <source>
        <dbReference type="Proteomes" id="UP001144471"/>
    </source>
</evidence>
<dbReference type="Proteomes" id="UP001144471">
    <property type="component" value="Unassembled WGS sequence"/>
</dbReference>
<evidence type="ECO:0000313" key="1">
    <source>
        <dbReference type="EMBL" id="GLI57744.1"/>
    </source>
</evidence>
<reference evidence="1" key="1">
    <citation type="submission" date="2022-12" db="EMBL/GenBank/DDBJ databases">
        <title>Reference genome sequencing for broad-spectrum identification of bacterial and archaeal isolates by mass spectrometry.</title>
        <authorList>
            <person name="Sekiguchi Y."/>
            <person name="Tourlousse D.M."/>
        </authorList>
    </citation>
    <scope>NUCLEOTIDE SEQUENCE</scope>
    <source>
        <strain evidence="1">10succ1</strain>
    </source>
</reference>
<dbReference type="RefSeq" id="WP_281837420.1">
    <property type="nucleotide sequence ID" value="NZ_BSDY01000023.1"/>
</dbReference>
<gene>
    <name evidence="1" type="ORF">PM10SUCC1_32580</name>
</gene>